<dbReference type="Pfam" id="PF13419">
    <property type="entry name" value="HAD_2"/>
    <property type="match status" value="1"/>
</dbReference>
<evidence type="ECO:0000256" key="1">
    <source>
        <dbReference type="ARBA" id="ARBA00000830"/>
    </source>
</evidence>
<dbReference type="InterPro" id="IPR050155">
    <property type="entry name" value="HAD-like_hydrolase_sf"/>
</dbReference>
<dbReference type="SUPFAM" id="SSF56784">
    <property type="entry name" value="HAD-like"/>
    <property type="match status" value="1"/>
</dbReference>
<dbReference type="NCBIfam" id="TIGR01549">
    <property type="entry name" value="HAD-SF-IA-v1"/>
    <property type="match status" value="1"/>
</dbReference>
<dbReference type="Gene3D" id="3.40.50.1000">
    <property type="entry name" value="HAD superfamily/HAD-like"/>
    <property type="match status" value="1"/>
</dbReference>
<dbReference type="InterPro" id="IPR023214">
    <property type="entry name" value="HAD_sf"/>
</dbReference>
<dbReference type="SFLD" id="SFLDG01129">
    <property type="entry name" value="C1.5:_HAD__Beta-PGM__Phosphata"/>
    <property type="match status" value="1"/>
</dbReference>
<keyword evidence="5" id="KW-0378">Hydrolase</keyword>
<organism evidence="5 6">
    <name type="scientific">Wenyingzhuangia heitensis</name>
    <dbReference type="NCBI Taxonomy" id="1487859"/>
    <lineage>
        <taxon>Bacteria</taxon>
        <taxon>Pseudomonadati</taxon>
        <taxon>Bacteroidota</taxon>
        <taxon>Flavobacteriia</taxon>
        <taxon>Flavobacteriales</taxon>
        <taxon>Flavobacteriaceae</taxon>
        <taxon>Wenyingzhuangia</taxon>
    </lineage>
</organism>
<comment type="caution">
    <text evidence="5">The sequence shown here is derived from an EMBL/GenBank/DDBJ whole genome shotgun (WGS) entry which is preliminary data.</text>
</comment>
<evidence type="ECO:0000256" key="2">
    <source>
        <dbReference type="ARBA" id="ARBA00004818"/>
    </source>
</evidence>
<dbReference type="InterPro" id="IPR006439">
    <property type="entry name" value="HAD-SF_hydro_IA"/>
</dbReference>
<dbReference type="PRINTS" id="PR00413">
    <property type="entry name" value="HADHALOGNASE"/>
</dbReference>
<dbReference type="Proteomes" id="UP000745859">
    <property type="component" value="Unassembled WGS sequence"/>
</dbReference>
<name>A0ABX0UDJ4_9FLAO</name>
<accession>A0ABX0UDJ4</accession>
<evidence type="ECO:0000256" key="3">
    <source>
        <dbReference type="ARBA" id="ARBA00006171"/>
    </source>
</evidence>
<evidence type="ECO:0000313" key="6">
    <source>
        <dbReference type="Proteomes" id="UP000745859"/>
    </source>
</evidence>
<dbReference type="InterPro" id="IPR023198">
    <property type="entry name" value="PGP-like_dom2"/>
</dbReference>
<dbReference type="RefSeq" id="WP_167187963.1">
    <property type="nucleotide sequence ID" value="NZ_JAASQL010000002.1"/>
</dbReference>
<protein>
    <recommendedName>
        <fullName evidence="4">phosphoglycolate phosphatase</fullName>
        <ecNumber evidence="4">3.1.3.18</ecNumber>
    </recommendedName>
</protein>
<dbReference type="InterPro" id="IPR041492">
    <property type="entry name" value="HAD_2"/>
</dbReference>
<sequence>MLVKAVVFDLDGTLVNSLEDIANSMNMVLERHHFPTHSFVAYQQFIGHGIRDLVSKAIPDSHKNDNFISSFLKEMMEVYSMQCTKNTKMYAGISDLLDSLTAKEIPMVVFSNKVEVLTKKVVSEVLSDWTFYKTIGLTTEALKKPNPDKALQIAQKLGVASDEILFIGDSEADMQTANRAKMQPVGVLWGFRTKAQLLNSGAKYIIKEPMELMKIVEG</sequence>
<dbReference type="PROSITE" id="PS01228">
    <property type="entry name" value="COF_1"/>
    <property type="match status" value="1"/>
</dbReference>
<dbReference type="InterPro" id="IPR036412">
    <property type="entry name" value="HAD-like_sf"/>
</dbReference>
<gene>
    <name evidence="5" type="ORF">FHR24_002074</name>
</gene>
<proteinExistence type="inferred from homology"/>
<dbReference type="PANTHER" id="PTHR43434:SF1">
    <property type="entry name" value="PHOSPHOGLYCOLATE PHOSPHATASE"/>
    <property type="match status" value="1"/>
</dbReference>
<dbReference type="SFLD" id="SFLDG01135">
    <property type="entry name" value="C1.5.6:_HAD__Beta-PGM__Phospha"/>
    <property type="match status" value="1"/>
</dbReference>
<evidence type="ECO:0000313" key="5">
    <source>
        <dbReference type="EMBL" id="NIJ45606.1"/>
    </source>
</evidence>
<dbReference type="EC" id="3.1.3.18" evidence="4"/>
<comment type="pathway">
    <text evidence="2">Organic acid metabolism; glycolate biosynthesis; glycolate from 2-phosphoglycolate: step 1/1.</text>
</comment>
<dbReference type="SFLD" id="SFLDS00003">
    <property type="entry name" value="Haloacid_Dehalogenase"/>
    <property type="match status" value="1"/>
</dbReference>
<dbReference type="GO" id="GO:0008967">
    <property type="term" value="F:phosphoglycolate phosphatase activity"/>
    <property type="evidence" value="ECO:0007669"/>
    <property type="project" value="UniProtKB-EC"/>
</dbReference>
<dbReference type="PANTHER" id="PTHR43434">
    <property type="entry name" value="PHOSPHOGLYCOLATE PHOSPHATASE"/>
    <property type="match status" value="1"/>
</dbReference>
<reference evidence="5 6" key="1">
    <citation type="submission" date="2020-03" db="EMBL/GenBank/DDBJ databases">
        <title>Genomic Encyclopedia of Type Strains, Phase IV (KMG-IV): sequencing the most valuable type-strain genomes for metagenomic binning, comparative biology and taxonomic classification.</title>
        <authorList>
            <person name="Goeker M."/>
        </authorList>
    </citation>
    <scope>NUCLEOTIDE SEQUENCE [LARGE SCALE GENOMIC DNA]</scope>
    <source>
        <strain evidence="5 6">DSM 101599</strain>
    </source>
</reference>
<comment type="similarity">
    <text evidence="3">Belongs to the HAD-like hydrolase superfamily. CbbY/CbbZ/Gph/YieH family.</text>
</comment>
<keyword evidence="6" id="KW-1185">Reference proteome</keyword>
<comment type="catalytic activity">
    <reaction evidence="1">
        <text>2-phosphoglycolate + H2O = glycolate + phosphate</text>
        <dbReference type="Rhea" id="RHEA:14369"/>
        <dbReference type="ChEBI" id="CHEBI:15377"/>
        <dbReference type="ChEBI" id="CHEBI:29805"/>
        <dbReference type="ChEBI" id="CHEBI:43474"/>
        <dbReference type="ChEBI" id="CHEBI:58033"/>
        <dbReference type="EC" id="3.1.3.18"/>
    </reaction>
</comment>
<dbReference type="Gene3D" id="1.10.150.240">
    <property type="entry name" value="Putative phosphatase, domain 2"/>
    <property type="match status" value="1"/>
</dbReference>
<evidence type="ECO:0000256" key="4">
    <source>
        <dbReference type="ARBA" id="ARBA00013078"/>
    </source>
</evidence>
<dbReference type="EMBL" id="JAASQL010000002">
    <property type="protein sequence ID" value="NIJ45606.1"/>
    <property type="molecule type" value="Genomic_DNA"/>
</dbReference>